<keyword evidence="1" id="KW-1185">Reference proteome</keyword>
<evidence type="ECO:0000313" key="2">
    <source>
        <dbReference type="RefSeq" id="XP_041419958.1"/>
    </source>
</evidence>
<dbReference type="InterPro" id="IPR015424">
    <property type="entry name" value="PyrdxlP-dep_Trfase"/>
</dbReference>
<dbReference type="GO" id="GO:0005960">
    <property type="term" value="C:glycine cleavage complex"/>
    <property type="evidence" value="ECO:0007669"/>
    <property type="project" value="TreeGrafter"/>
</dbReference>
<dbReference type="GO" id="GO:0005739">
    <property type="term" value="C:mitochondrion"/>
    <property type="evidence" value="ECO:0007669"/>
    <property type="project" value="TreeGrafter"/>
</dbReference>
<dbReference type="InterPro" id="IPR020581">
    <property type="entry name" value="GDC_P"/>
</dbReference>
<sequence>MKRLENKDILLVHSMIPLGSCTMKFNSSSELTAITWSAFANIHPFVPLDQAQDFQQLFQELEKDLCEITGYDYISFQPNSGAQGENAGLAAIKAYLNAKGEHHRTVCLWLEKKTSDLLVLQGRGPLPPRSSLTSHPHNSHLILRSTSLLCIDRLVNGVFTTRA</sequence>
<dbReference type="GO" id="GO:0019464">
    <property type="term" value="P:glycine decarboxylation via glycine cleavage system"/>
    <property type="evidence" value="ECO:0007669"/>
    <property type="project" value="TreeGrafter"/>
</dbReference>
<evidence type="ECO:0000313" key="1">
    <source>
        <dbReference type="Proteomes" id="UP000186698"/>
    </source>
</evidence>
<dbReference type="CTD" id="108705640"/>
<organism evidence="1 2">
    <name type="scientific">Xenopus laevis</name>
    <name type="common">African clawed frog</name>
    <dbReference type="NCBI Taxonomy" id="8355"/>
    <lineage>
        <taxon>Eukaryota</taxon>
        <taxon>Metazoa</taxon>
        <taxon>Chordata</taxon>
        <taxon>Craniata</taxon>
        <taxon>Vertebrata</taxon>
        <taxon>Euteleostomi</taxon>
        <taxon>Amphibia</taxon>
        <taxon>Batrachia</taxon>
        <taxon>Anura</taxon>
        <taxon>Pipoidea</taxon>
        <taxon>Pipidae</taxon>
        <taxon>Xenopodinae</taxon>
        <taxon>Xenopus</taxon>
        <taxon>Xenopus</taxon>
    </lineage>
</organism>
<dbReference type="InterPro" id="IPR015421">
    <property type="entry name" value="PyrdxlP-dep_Trfase_major"/>
</dbReference>
<accession>A0A8J1KT84</accession>
<dbReference type="PANTHER" id="PTHR11773">
    <property type="entry name" value="GLYCINE DEHYDROGENASE, DECARBOXYLATING"/>
    <property type="match status" value="1"/>
</dbReference>
<dbReference type="Gene3D" id="3.40.640.10">
    <property type="entry name" value="Type I PLP-dependent aspartate aminotransferase-like (Major domain)"/>
    <property type="match status" value="1"/>
</dbReference>
<dbReference type="GO" id="GO:0004375">
    <property type="term" value="F:glycine dehydrogenase (decarboxylating) activity"/>
    <property type="evidence" value="ECO:0007669"/>
    <property type="project" value="InterPro"/>
</dbReference>
<dbReference type="PANTHER" id="PTHR11773:SF1">
    <property type="entry name" value="GLYCINE DEHYDROGENASE (DECARBOXYLATING), MITOCHONDRIAL"/>
    <property type="match status" value="1"/>
</dbReference>
<dbReference type="GO" id="GO:0030170">
    <property type="term" value="F:pyridoxal phosphate binding"/>
    <property type="evidence" value="ECO:0007669"/>
    <property type="project" value="TreeGrafter"/>
</dbReference>
<protein>
    <submittedName>
        <fullName evidence="2">Glycine dehydrogenase (Decarboxylating), mitochondrial-like isoform X1</fullName>
    </submittedName>
</protein>
<dbReference type="GO" id="GO:0016594">
    <property type="term" value="F:glycine binding"/>
    <property type="evidence" value="ECO:0007669"/>
    <property type="project" value="TreeGrafter"/>
</dbReference>
<reference evidence="2" key="1">
    <citation type="submission" date="2025-08" db="UniProtKB">
        <authorList>
            <consortium name="RefSeq"/>
        </authorList>
    </citation>
    <scope>IDENTIFICATION</scope>
    <source>
        <strain evidence="2">J_2021</strain>
        <tissue evidence="2">Erythrocytes</tissue>
    </source>
</reference>
<dbReference type="Proteomes" id="UP000186698">
    <property type="component" value="Chromosome 1L"/>
</dbReference>
<dbReference type="RefSeq" id="XP_041419958.1">
    <property type="nucleotide sequence ID" value="XM_041564024.1"/>
</dbReference>
<name>A0A8J1KT84_XENLA</name>
<proteinExistence type="predicted"/>
<gene>
    <name evidence="2" type="primary">LOC108705640</name>
</gene>
<dbReference type="KEGG" id="xla:108705640"/>
<dbReference type="SUPFAM" id="SSF53383">
    <property type="entry name" value="PLP-dependent transferases"/>
    <property type="match status" value="1"/>
</dbReference>
<dbReference type="AlphaFoldDB" id="A0A8J1KT84"/>
<dbReference type="OrthoDB" id="6537869at2759"/>
<dbReference type="GeneID" id="108705640"/>